<accession>A0ACD3B0G5</accession>
<keyword evidence="2" id="KW-1185">Reference proteome</keyword>
<dbReference type="Proteomes" id="UP000308600">
    <property type="component" value="Unassembled WGS sequence"/>
</dbReference>
<organism evidence="1 2">
    <name type="scientific">Pluteus cervinus</name>
    <dbReference type="NCBI Taxonomy" id="181527"/>
    <lineage>
        <taxon>Eukaryota</taxon>
        <taxon>Fungi</taxon>
        <taxon>Dikarya</taxon>
        <taxon>Basidiomycota</taxon>
        <taxon>Agaricomycotina</taxon>
        <taxon>Agaricomycetes</taxon>
        <taxon>Agaricomycetidae</taxon>
        <taxon>Agaricales</taxon>
        <taxon>Pluteineae</taxon>
        <taxon>Pluteaceae</taxon>
        <taxon>Pluteus</taxon>
    </lineage>
</organism>
<proteinExistence type="predicted"/>
<dbReference type="EMBL" id="ML208297">
    <property type="protein sequence ID" value="TFK71469.1"/>
    <property type="molecule type" value="Genomic_DNA"/>
</dbReference>
<evidence type="ECO:0000313" key="1">
    <source>
        <dbReference type="EMBL" id="TFK71469.1"/>
    </source>
</evidence>
<sequence length="480" mass="50371">MTPTNADSGPNDNAGAPENSSPSPSTRAPTPIFDDANSSATATDTEIVQPSSPVDGVFEATSDTPTATTDSRAGDEGSWSLRNLAQNCASWIGTQLVGRTPTTSSVDTSHSVTSASTIASSADDGQESEVTTSTVNATEGKAESASAIPTPTVPDLPAVNGDQAGGSNNSMSSTSPSSTTPTSSSSSSASHQNNTPPAGNQPINHFAALNTGNHPAMQPAPLGHNLNGPNGLLPSPPPPAGIVLPAIPLSVAAPLLGPLLRLTPPLSQQMLPNDVCLELGARYTWAMELRRRDKRFRQMIHDENRRQSLERKARMEQERERRIEYSRRVKAMRQRTRRANGRNGQGSGAVVEANALPTALTEDEDGAAEEAASVSSSSSSGGQTEEETGAIANQTNEPTSPVSGQDSTLNGQPGPQSPSGETRTNNDGETTLVNERSPSSRGVKRAREEDEAEPTSSQDDNEKRPTRKARRFPSPEPEPF</sequence>
<reference evidence="1 2" key="1">
    <citation type="journal article" date="2019" name="Nat. Ecol. Evol.">
        <title>Megaphylogeny resolves global patterns of mushroom evolution.</title>
        <authorList>
            <person name="Varga T."/>
            <person name="Krizsan K."/>
            <person name="Foldi C."/>
            <person name="Dima B."/>
            <person name="Sanchez-Garcia M."/>
            <person name="Sanchez-Ramirez S."/>
            <person name="Szollosi G.J."/>
            <person name="Szarkandi J.G."/>
            <person name="Papp V."/>
            <person name="Albert L."/>
            <person name="Andreopoulos W."/>
            <person name="Angelini C."/>
            <person name="Antonin V."/>
            <person name="Barry K.W."/>
            <person name="Bougher N.L."/>
            <person name="Buchanan P."/>
            <person name="Buyck B."/>
            <person name="Bense V."/>
            <person name="Catcheside P."/>
            <person name="Chovatia M."/>
            <person name="Cooper J."/>
            <person name="Damon W."/>
            <person name="Desjardin D."/>
            <person name="Finy P."/>
            <person name="Geml J."/>
            <person name="Haridas S."/>
            <person name="Hughes K."/>
            <person name="Justo A."/>
            <person name="Karasinski D."/>
            <person name="Kautmanova I."/>
            <person name="Kiss B."/>
            <person name="Kocsube S."/>
            <person name="Kotiranta H."/>
            <person name="LaButti K.M."/>
            <person name="Lechner B.E."/>
            <person name="Liimatainen K."/>
            <person name="Lipzen A."/>
            <person name="Lukacs Z."/>
            <person name="Mihaltcheva S."/>
            <person name="Morgado L.N."/>
            <person name="Niskanen T."/>
            <person name="Noordeloos M.E."/>
            <person name="Ohm R.A."/>
            <person name="Ortiz-Santana B."/>
            <person name="Ovrebo C."/>
            <person name="Racz N."/>
            <person name="Riley R."/>
            <person name="Savchenko A."/>
            <person name="Shiryaev A."/>
            <person name="Soop K."/>
            <person name="Spirin V."/>
            <person name="Szebenyi C."/>
            <person name="Tomsovsky M."/>
            <person name="Tulloss R.E."/>
            <person name="Uehling J."/>
            <person name="Grigoriev I.V."/>
            <person name="Vagvolgyi C."/>
            <person name="Papp T."/>
            <person name="Martin F.M."/>
            <person name="Miettinen O."/>
            <person name="Hibbett D.S."/>
            <person name="Nagy L.G."/>
        </authorList>
    </citation>
    <scope>NUCLEOTIDE SEQUENCE [LARGE SCALE GENOMIC DNA]</scope>
    <source>
        <strain evidence="1 2">NL-1719</strain>
    </source>
</reference>
<protein>
    <submittedName>
        <fullName evidence="1">Uncharacterized protein</fullName>
    </submittedName>
</protein>
<name>A0ACD3B0G5_9AGAR</name>
<evidence type="ECO:0000313" key="2">
    <source>
        <dbReference type="Proteomes" id="UP000308600"/>
    </source>
</evidence>
<gene>
    <name evidence="1" type="ORF">BDN72DRAFT_958033</name>
</gene>